<dbReference type="PANTHER" id="PTHR34153:SF2">
    <property type="entry name" value="SI:CH211-262H13.3-RELATED"/>
    <property type="match status" value="1"/>
</dbReference>
<dbReference type="PANTHER" id="PTHR34153">
    <property type="entry name" value="SI:CH211-262H13.3-RELATED-RELATED"/>
    <property type="match status" value="1"/>
</dbReference>
<evidence type="ECO:0000313" key="3">
    <source>
        <dbReference type="RefSeq" id="XP_024875700.1"/>
    </source>
</evidence>
<feature type="region of interest" description="Disordered" evidence="1">
    <location>
        <begin position="80"/>
        <end position="101"/>
    </location>
</feature>
<evidence type="ECO:0000313" key="2">
    <source>
        <dbReference type="Proteomes" id="UP000504618"/>
    </source>
</evidence>
<feature type="region of interest" description="Disordered" evidence="1">
    <location>
        <begin position="115"/>
        <end position="161"/>
    </location>
</feature>
<dbReference type="AlphaFoldDB" id="A0A6J1Q445"/>
<dbReference type="GeneID" id="112457061"/>
<dbReference type="RefSeq" id="XP_024875700.1">
    <property type="nucleotide sequence ID" value="XM_025019932.1"/>
</dbReference>
<organism evidence="2 3">
    <name type="scientific">Temnothorax curvispinosus</name>
    <dbReference type="NCBI Taxonomy" id="300111"/>
    <lineage>
        <taxon>Eukaryota</taxon>
        <taxon>Metazoa</taxon>
        <taxon>Ecdysozoa</taxon>
        <taxon>Arthropoda</taxon>
        <taxon>Hexapoda</taxon>
        <taxon>Insecta</taxon>
        <taxon>Pterygota</taxon>
        <taxon>Neoptera</taxon>
        <taxon>Endopterygota</taxon>
        <taxon>Hymenoptera</taxon>
        <taxon>Apocrita</taxon>
        <taxon>Aculeata</taxon>
        <taxon>Formicoidea</taxon>
        <taxon>Formicidae</taxon>
        <taxon>Myrmicinae</taxon>
        <taxon>Temnothorax</taxon>
    </lineage>
</organism>
<reference evidence="3" key="1">
    <citation type="submission" date="2025-08" db="UniProtKB">
        <authorList>
            <consortium name="RefSeq"/>
        </authorList>
    </citation>
    <scope>IDENTIFICATION</scope>
    <source>
        <tissue evidence="3">Whole body</tissue>
    </source>
</reference>
<keyword evidence="2" id="KW-1185">Reference proteome</keyword>
<feature type="compositionally biased region" description="Basic and acidic residues" evidence="1">
    <location>
        <begin position="80"/>
        <end position="99"/>
    </location>
</feature>
<gene>
    <name evidence="3" type="primary">LOC112457061</name>
</gene>
<dbReference type="OrthoDB" id="7548200at2759"/>
<accession>A0A6J1Q445</accession>
<protein>
    <submittedName>
        <fullName evidence="3">Uncharacterized protein LOC112457061</fullName>
    </submittedName>
</protein>
<proteinExistence type="predicted"/>
<sequence>MTKTWTIVIFTDEDCVEVVPSSWILNDKCYWPTLTPDKLKAAVKNHDALDTSWPSYPIRLIRNGTFYDYSTAEKKCKRAEYSSDVNSDRSKQNETESDRNKRKIIKKTFGSSFDEDNLSSSDDNNKLPTKLPTPPHLTNDTSTFISKRKPKQKSQATNNDRIRNEKFERNLSIENYFKEIIHQQNLFKASMWQYTDSLHELTTSVNRIVTNKVTQEVEEATTSFFTMFNFPLKDEEDLIRVDKHLNDEKNFNVAMNELAKIGERSVQNFT</sequence>
<feature type="compositionally biased region" description="Low complexity" evidence="1">
    <location>
        <begin position="118"/>
        <end position="130"/>
    </location>
</feature>
<evidence type="ECO:0000256" key="1">
    <source>
        <dbReference type="SAM" id="MobiDB-lite"/>
    </source>
</evidence>
<name>A0A6J1Q445_9HYME</name>
<dbReference type="Proteomes" id="UP000504618">
    <property type="component" value="Unplaced"/>
</dbReference>